<keyword evidence="5" id="KW-1185">Reference proteome</keyword>
<dbReference type="Proteomes" id="UP001548590">
    <property type="component" value="Unassembled WGS sequence"/>
</dbReference>
<dbReference type="InterPro" id="IPR038488">
    <property type="entry name" value="Integrase_DNA-bd_sf"/>
</dbReference>
<evidence type="ECO:0000313" key="5">
    <source>
        <dbReference type="Proteomes" id="UP001548590"/>
    </source>
</evidence>
<dbReference type="PANTHER" id="PTHR30629">
    <property type="entry name" value="PROPHAGE INTEGRASE"/>
    <property type="match status" value="1"/>
</dbReference>
<evidence type="ECO:0000256" key="1">
    <source>
        <dbReference type="ARBA" id="ARBA00008857"/>
    </source>
</evidence>
<protein>
    <submittedName>
        <fullName evidence="4">Arm DNA-binding domain-containing protein</fullName>
    </submittedName>
</protein>
<evidence type="ECO:0000256" key="2">
    <source>
        <dbReference type="ARBA" id="ARBA00022908"/>
    </source>
</evidence>
<dbReference type="InterPro" id="IPR050808">
    <property type="entry name" value="Phage_Integrase"/>
</dbReference>
<dbReference type="InterPro" id="IPR025166">
    <property type="entry name" value="Integrase_DNA_bind_dom"/>
</dbReference>
<accession>A0ABV2CM71</accession>
<organism evidence="4 5">
    <name type="scientific">Uliginosibacterium paludis</name>
    <dbReference type="NCBI Taxonomy" id="1615952"/>
    <lineage>
        <taxon>Bacteria</taxon>
        <taxon>Pseudomonadati</taxon>
        <taxon>Pseudomonadota</taxon>
        <taxon>Betaproteobacteria</taxon>
        <taxon>Rhodocyclales</taxon>
        <taxon>Zoogloeaceae</taxon>
        <taxon>Uliginosibacterium</taxon>
    </lineage>
</organism>
<gene>
    <name evidence="4" type="ORF">ABVT11_03560</name>
</gene>
<dbReference type="Gene3D" id="3.30.160.390">
    <property type="entry name" value="Integrase, DNA-binding domain"/>
    <property type="match status" value="1"/>
</dbReference>
<dbReference type="RefSeq" id="WP_345923881.1">
    <property type="nucleotide sequence ID" value="NZ_JBDIVF010000001.1"/>
</dbReference>
<proteinExistence type="inferred from homology"/>
<evidence type="ECO:0000313" key="4">
    <source>
        <dbReference type="EMBL" id="MET1488892.1"/>
    </source>
</evidence>
<sequence>MPLTDLQAKKSMPKDKPYRLADSAGLYLEIQPNGGKYWRLKFRFAGKEILSPDPALRDQIATYKQLSQLYATVRNAYAEKIGFVADLRGNPEVAAR</sequence>
<comment type="caution">
    <text evidence="4">The sequence shown here is derived from an EMBL/GenBank/DDBJ whole genome shotgun (WGS) entry which is preliminary data.</text>
</comment>
<comment type="similarity">
    <text evidence="1">Belongs to the 'phage' integrase family.</text>
</comment>
<keyword evidence="4" id="KW-0238">DNA-binding</keyword>
<dbReference type="PANTHER" id="PTHR30629:SF2">
    <property type="entry name" value="PROPHAGE INTEGRASE INTS-RELATED"/>
    <property type="match status" value="1"/>
</dbReference>
<dbReference type="Pfam" id="PF13356">
    <property type="entry name" value="Arm-DNA-bind_3"/>
    <property type="match status" value="1"/>
</dbReference>
<reference evidence="4 5" key="1">
    <citation type="submission" date="2024-07" db="EMBL/GenBank/DDBJ databases">
        <title>Uliginosibacterium paludis KCTC:42655.</title>
        <authorList>
            <person name="Kim M.K."/>
        </authorList>
    </citation>
    <scope>NUCLEOTIDE SEQUENCE [LARGE SCALE GENOMIC DNA]</scope>
    <source>
        <strain evidence="4 5">KCTC 42655</strain>
    </source>
</reference>
<feature type="domain" description="Integrase DNA-binding" evidence="3">
    <location>
        <begin position="3"/>
        <end position="48"/>
    </location>
</feature>
<name>A0ABV2CM71_9RHOO</name>
<dbReference type="GO" id="GO:0003677">
    <property type="term" value="F:DNA binding"/>
    <property type="evidence" value="ECO:0007669"/>
    <property type="project" value="UniProtKB-KW"/>
</dbReference>
<evidence type="ECO:0000259" key="3">
    <source>
        <dbReference type="Pfam" id="PF13356"/>
    </source>
</evidence>
<keyword evidence="2" id="KW-0229">DNA integration</keyword>
<dbReference type="EMBL" id="JBEWLZ010000002">
    <property type="protein sequence ID" value="MET1488892.1"/>
    <property type="molecule type" value="Genomic_DNA"/>
</dbReference>